<keyword evidence="11 15" id="KW-0234">DNA repair</keyword>
<dbReference type="HAMAP" id="MF_01485">
    <property type="entry name" value="RecB"/>
    <property type="match status" value="1"/>
</dbReference>
<dbReference type="Gene3D" id="3.90.320.10">
    <property type="match status" value="1"/>
</dbReference>
<comment type="similarity">
    <text evidence="15">Belongs to the helicase family. UvrD subfamily.</text>
</comment>
<dbReference type="PROSITE" id="PS51217">
    <property type="entry name" value="UVRD_HELICASE_CTER"/>
    <property type="match status" value="1"/>
</dbReference>
<dbReference type="Gene3D" id="3.40.50.300">
    <property type="entry name" value="P-loop containing nucleotide triphosphate hydrolases"/>
    <property type="match status" value="2"/>
</dbReference>
<feature type="domain" description="UvrD-like helicase C-terminal" evidence="19">
    <location>
        <begin position="524"/>
        <end position="830"/>
    </location>
</feature>
<dbReference type="InterPro" id="IPR011604">
    <property type="entry name" value="PDDEXK-like_dom_sf"/>
</dbReference>
<dbReference type="InterPro" id="IPR000212">
    <property type="entry name" value="DNA_helicase_UvrD/REP"/>
</dbReference>
<proteinExistence type="inferred from homology"/>
<comment type="subunit">
    <text evidence="15">Heterotrimer of RecB, RecC and RecD. All subunits contribute to DNA-binding. Interacts with RecA.</text>
</comment>
<dbReference type="GO" id="GO:0008854">
    <property type="term" value="F:exodeoxyribonuclease V activity"/>
    <property type="evidence" value="ECO:0007669"/>
    <property type="project" value="UniProtKB-EC"/>
</dbReference>
<dbReference type="GO" id="GO:0043138">
    <property type="term" value="F:3'-5' DNA helicase activity"/>
    <property type="evidence" value="ECO:0007669"/>
    <property type="project" value="UniProtKB-UniRule"/>
</dbReference>
<dbReference type="EMBL" id="CADIKM010000006">
    <property type="protein sequence ID" value="CAB3784800.1"/>
    <property type="molecule type" value="Genomic_DNA"/>
</dbReference>
<dbReference type="PANTHER" id="PTHR11070:SF23">
    <property type="entry name" value="RECBCD ENZYME SUBUNIT RECB"/>
    <property type="match status" value="1"/>
</dbReference>
<evidence type="ECO:0000256" key="1">
    <source>
        <dbReference type="ARBA" id="ARBA00022722"/>
    </source>
</evidence>
<evidence type="ECO:0000256" key="17">
    <source>
        <dbReference type="SAM" id="MobiDB-lite"/>
    </source>
</evidence>
<sequence length="1333" mass="148598">MNIANELDVFVCPLEGINQIEASAGTGKTWNIAALYVRLLLETSLTVEQILVVTFTDAATAELHERIRARIAGLAHWLEYGDRDVIDDPFIERLEETTLSESLTHEQALQRLRLALNAFDQASIRTIHGFCRRALEEAPFAAALPFEFELDGDDAQMRLDIATRFWRERVEPEAAQVDGFAAWLVSRGATPASLDDELRRRLKKPLAELRWDPAVLAAAEAALEASDRPRASKTEAPHEVFERTIGAAWEIWGAEQADIEQTVEAGLAVLNKTSYKTDTLRAVLDAWAMHAAERDPHAPLPDKFDLLRASMLAGKTNKGKTPPAHRFFEQVDAVLDAMEAAQDQYRTRWLALIHRWLDWAPYALAEVKRAQRALSFDDLLSNLQSALNQHEWLAPTLRDRYPAALIDEFQDTDPLQFDIFHRIYAPDGPLFLVGDPKQAIYSFRAADLHTYLRAREVADERYSLAVNQRSTAAMIDACNRLFTANPRAFVLEGLDYVPVRPGQRKREPFVDARGSEPGVYSTESDIAPGGQFDADADSGSSLAYDDVERVFDPALHIWQLPTDELLDKSSFGTAAADACAAEIVRLLGDARRAGARVGERPLTPGQIAVLVQTRRQAAEIKRVLSRWGIASVELTRESVFATEDAAHIERLLLAIEAPGDLRRLRAALAIDWMGLDAAAIARLDDIDRDDDLAEPASLAASPLAPPAVLTPASRLAAQQASDATPWVERLTRYRSIWHERGFAPMWRTLLRELRIAQRIVALPLGERRLTDLSHLAELLQTRAAEQAGAAPMLRWLAAQRAMPPSSDDVQLRLESDRNLVQIVTVHKSKGLEYSVVFCPYLADGLLQSDRGGKLPVPDEYHDDDGQVVIDYRMLDEALSESIDLKSRIEQAAERARLVYVALTRSVYRCYLVAGIYRSGKSTKEAQRSVLNWLVAGAGRGFAAWLDAPPEPAEIAGAWQALAGGSIVLEPMPLIERATGVSSQSHDADDFIARVALRHLREAWRISSFSALIEQRHEGYLGEPSALRDPRPDHDERVSERDDEVQVRPAGLARLREAGDIVDFPRGAAAGECLHRLFELADFTSSDDWPEAIARALAERPVPAAPELARRMPAMMSSLLTDVCATVLTAFDEGEGGDGLCFVDVRSGPGLASSSLEHAKPMSITLSAIALHRRLTELEFMLSARSFDLHAMTRLLLEYGYPNLVLDASTLHGYLRGFIDLVFEYRGRYWIIDWKSNHLGDTETGYDRVSMAAAMDEHGYALQSLIYCVALHRYLRSRIADYDYERHFGASLYLFVRGVRPQWRDRERPTGVHQDRPPRALIERFDALLEGGAP</sequence>
<evidence type="ECO:0000256" key="8">
    <source>
        <dbReference type="ARBA" id="ARBA00022840"/>
    </source>
</evidence>
<dbReference type="EC" id="5.6.2.4" evidence="15"/>
<evidence type="ECO:0000313" key="21">
    <source>
        <dbReference type="Proteomes" id="UP000494115"/>
    </source>
</evidence>
<evidence type="ECO:0000259" key="18">
    <source>
        <dbReference type="PROSITE" id="PS51198"/>
    </source>
</evidence>
<dbReference type="GO" id="GO:0005524">
    <property type="term" value="F:ATP binding"/>
    <property type="evidence" value="ECO:0007669"/>
    <property type="project" value="UniProtKB-UniRule"/>
</dbReference>
<dbReference type="PANTHER" id="PTHR11070">
    <property type="entry name" value="UVRD / RECB / PCRA DNA HELICASE FAMILY MEMBER"/>
    <property type="match status" value="1"/>
</dbReference>
<dbReference type="InterPro" id="IPR004586">
    <property type="entry name" value="RecB"/>
</dbReference>
<name>A0A6S7CPR2_9BURK</name>
<reference evidence="20 21" key="1">
    <citation type="submission" date="2020-04" db="EMBL/GenBank/DDBJ databases">
        <authorList>
            <person name="De Canck E."/>
        </authorList>
    </citation>
    <scope>NUCLEOTIDE SEQUENCE [LARGE SCALE GENOMIC DNA]</scope>
    <source>
        <strain evidence="20 21">LMG 28138</strain>
    </source>
</reference>
<dbReference type="Gene3D" id="1.10.3170.10">
    <property type="entry name" value="Recbcd, chain B, domain 2"/>
    <property type="match status" value="1"/>
</dbReference>
<feature type="binding site" evidence="15">
    <location>
        <position position="1074"/>
    </location>
    <ligand>
        <name>Mg(2+)</name>
        <dbReference type="ChEBI" id="CHEBI:18420"/>
    </ligand>
</feature>
<dbReference type="GO" id="GO:0009338">
    <property type="term" value="C:exodeoxyribonuclease V complex"/>
    <property type="evidence" value="ECO:0007669"/>
    <property type="project" value="TreeGrafter"/>
</dbReference>
<comment type="function">
    <text evidence="15">A helicase/nuclease that prepares dsDNA breaks (DSB) for recombinational DNA repair. Binds to DSBs and unwinds DNA via a highly rapid and processive ATP-dependent bidirectional helicase activity. Unwinds dsDNA until it encounters a Chi (crossover hotspot instigator) sequence from the 3' direction. Cuts ssDNA a few nucleotides 3' to the Chi site. The properties and activities of the enzyme are changed at Chi. The Chi-altered holoenzyme produces a long 3'-ssDNA overhang and facilitates RecA-binding to the ssDNA for homologous DNA recombination and repair. Holoenzyme degrades any linearized DNA that is unable to undergo homologous recombination. In the holoenzyme this subunit contributes ATPase, 3'-5' helicase, exonuclease activity and loads RecA onto ssDNA.</text>
</comment>
<organism evidence="20 21">
    <name type="scientific">Pararobbsia alpina</name>
    <dbReference type="NCBI Taxonomy" id="621374"/>
    <lineage>
        <taxon>Bacteria</taxon>
        <taxon>Pseudomonadati</taxon>
        <taxon>Pseudomonadota</taxon>
        <taxon>Betaproteobacteria</taxon>
        <taxon>Burkholderiales</taxon>
        <taxon>Burkholderiaceae</taxon>
        <taxon>Pararobbsia</taxon>
    </lineage>
</organism>
<keyword evidence="9 15" id="KW-0460">Magnesium</keyword>
<dbReference type="SUPFAM" id="SSF52980">
    <property type="entry name" value="Restriction endonuclease-like"/>
    <property type="match status" value="1"/>
</dbReference>
<comment type="catalytic activity">
    <reaction evidence="13 15">
        <text>Couples ATP hydrolysis with the unwinding of duplex DNA by translocating in the 3'-5' direction.</text>
        <dbReference type="EC" id="5.6.2.4"/>
    </reaction>
</comment>
<dbReference type="Pfam" id="PF13361">
    <property type="entry name" value="UvrD_C"/>
    <property type="match status" value="1"/>
</dbReference>
<dbReference type="Pfam" id="PF00580">
    <property type="entry name" value="UvrD-helicase"/>
    <property type="match status" value="1"/>
</dbReference>
<evidence type="ECO:0000313" key="20">
    <source>
        <dbReference type="EMBL" id="CAB3784800.1"/>
    </source>
</evidence>
<keyword evidence="21" id="KW-1185">Reference proteome</keyword>
<keyword evidence="4 15" id="KW-0227">DNA damage</keyword>
<feature type="domain" description="UvrD-like helicase ATP-binding" evidence="18">
    <location>
        <begin position="1"/>
        <end position="471"/>
    </location>
</feature>
<keyword evidence="12 15" id="KW-0413">Isomerase</keyword>
<comment type="miscellaneous">
    <text evidence="15">In the RecBCD complex, RecB has a slow 3'-5' helicase, an exonuclease activity and loads RecA onto ssDNA, RecD has a fast 5'-3' helicase activity, while RecC stimulates the ATPase and processivity of the RecB helicase and contributes to recognition of the Chi site.</text>
</comment>
<feature type="binding site" evidence="16">
    <location>
        <begin position="22"/>
        <end position="29"/>
    </location>
    <ligand>
        <name>ATP</name>
        <dbReference type="ChEBI" id="CHEBI:30616"/>
    </ligand>
</feature>
<evidence type="ECO:0000256" key="9">
    <source>
        <dbReference type="ARBA" id="ARBA00022842"/>
    </source>
</evidence>
<dbReference type="GO" id="GO:0005829">
    <property type="term" value="C:cytosol"/>
    <property type="evidence" value="ECO:0007669"/>
    <property type="project" value="TreeGrafter"/>
</dbReference>
<evidence type="ECO:0000256" key="14">
    <source>
        <dbReference type="ARBA" id="ARBA00048988"/>
    </source>
</evidence>
<dbReference type="Gene3D" id="1.10.486.10">
    <property type="entry name" value="PCRA, domain 4"/>
    <property type="match status" value="1"/>
</dbReference>
<dbReference type="InterPro" id="IPR014017">
    <property type="entry name" value="DNA_helicase_UvrD-like_C"/>
</dbReference>
<protein>
    <recommendedName>
        <fullName evidence="15">RecBCD enzyme subunit RecB</fullName>
        <ecNumber evidence="15">3.1.11.5</ecNumber>
        <ecNumber evidence="15">5.6.2.4</ecNumber>
    </recommendedName>
    <alternativeName>
        <fullName evidence="15">DNA 3'-5' helicase subunit RecB</fullName>
    </alternativeName>
    <alternativeName>
        <fullName evidence="15">Exonuclease V subunit RecB</fullName>
        <shortName evidence="15">ExoV subunit RecB</shortName>
    </alternativeName>
    <alternativeName>
        <fullName evidence="15">Helicase/nuclease RecBCD subunit RecB</fullName>
    </alternativeName>
</protein>
<evidence type="ECO:0000256" key="10">
    <source>
        <dbReference type="ARBA" id="ARBA00023125"/>
    </source>
</evidence>
<dbReference type="RefSeq" id="WP_175104473.1">
    <property type="nucleotide sequence ID" value="NZ_CADIKM010000006.1"/>
</dbReference>
<accession>A0A6S7CPR2</accession>
<keyword evidence="6 15" id="KW-0347">Helicase</keyword>
<keyword evidence="7 15" id="KW-0269">Exonuclease</keyword>
<comment type="cofactor">
    <cofactor evidence="15">
        <name>Mg(2+)</name>
        <dbReference type="ChEBI" id="CHEBI:18420"/>
    </cofactor>
    <text evidence="15">Binds 1 Mg(2+) ion per subunit.</text>
</comment>
<feature type="binding site" evidence="15">
    <location>
        <position position="1232"/>
    </location>
    <ligand>
        <name>Mg(2+)</name>
        <dbReference type="ChEBI" id="CHEBI:18420"/>
    </ligand>
</feature>
<dbReference type="GO" id="GO:0000287">
    <property type="term" value="F:magnesium ion binding"/>
    <property type="evidence" value="ECO:0007669"/>
    <property type="project" value="UniProtKB-UniRule"/>
</dbReference>
<evidence type="ECO:0000256" key="15">
    <source>
        <dbReference type="HAMAP-Rule" id="MF_01485"/>
    </source>
</evidence>
<evidence type="ECO:0000256" key="11">
    <source>
        <dbReference type="ARBA" id="ARBA00023204"/>
    </source>
</evidence>
<dbReference type="InterPro" id="IPR027417">
    <property type="entry name" value="P-loop_NTPase"/>
</dbReference>
<keyword evidence="5 15" id="KW-0378">Hydrolase</keyword>
<evidence type="ECO:0000256" key="6">
    <source>
        <dbReference type="ARBA" id="ARBA00022806"/>
    </source>
</evidence>
<keyword evidence="3 15" id="KW-0547">Nucleotide-binding</keyword>
<dbReference type="InterPro" id="IPR014016">
    <property type="entry name" value="UvrD-like_ATP-bd"/>
</dbReference>
<evidence type="ECO:0000256" key="3">
    <source>
        <dbReference type="ARBA" id="ARBA00022741"/>
    </source>
</evidence>
<dbReference type="InterPro" id="IPR011335">
    <property type="entry name" value="Restrct_endonuc-II-like"/>
</dbReference>
<evidence type="ECO:0000256" key="12">
    <source>
        <dbReference type="ARBA" id="ARBA00023235"/>
    </source>
</evidence>
<keyword evidence="10 15" id="KW-0238">DNA-binding</keyword>
<dbReference type="PROSITE" id="PS51198">
    <property type="entry name" value="UVRD_HELICASE_ATP_BIND"/>
    <property type="match status" value="1"/>
</dbReference>
<evidence type="ECO:0000256" key="4">
    <source>
        <dbReference type="ARBA" id="ARBA00022763"/>
    </source>
</evidence>
<comment type="catalytic activity">
    <reaction evidence="14 15">
        <text>ATP + H2O = ADP + phosphate + H(+)</text>
        <dbReference type="Rhea" id="RHEA:13065"/>
        <dbReference type="ChEBI" id="CHEBI:15377"/>
        <dbReference type="ChEBI" id="CHEBI:15378"/>
        <dbReference type="ChEBI" id="CHEBI:30616"/>
        <dbReference type="ChEBI" id="CHEBI:43474"/>
        <dbReference type="ChEBI" id="CHEBI:456216"/>
        <dbReference type="EC" id="5.6.2.4"/>
    </reaction>
</comment>
<feature type="region of interest" description="Disordered" evidence="17">
    <location>
        <begin position="1021"/>
        <end position="1042"/>
    </location>
</feature>
<evidence type="ECO:0000256" key="2">
    <source>
        <dbReference type="ARBA" id="ARBA00022723"/>
    </source>
</evidence>
<feature type="region of interest" description="DNA-binding and helicase activity, interacts with RecC" evidence="15">
    <location>
        <begin position="1"/>
        <end position="974"/>
    </location>
</feature>
<dbReference type="GO" id="GO:0000724">
    <property type="term" value="P:double-strand break repair via homologous recombination"/>
    <property type="evidence" value="ECO:0007669"/>
    <property type="project" value="UniProtKB-UniRule"/>
</dbReference>
<evidence type="ECO:0000256" key="7">
    <source>
        <dbReference type="ARBA" id="ARBA00022839"/>
    </source>
</evidence>
<gene>
    <name evidence="15 20" type="primary">recB</name>
    <name evidence="20" type="ORF">LMG28138_01881</name>
</gene>
<dbReference type="EC" id="3.1.11.5" evidence="15"/>
<feature type="active site" description="For nuclease activity" evidence="15">
    <location>
        <position position="1232"/>
    </location>
</feature>
<evidence type="ECO:0000256" key="5">
    <source>
        <dbReference type="ARBA" id="ARBA00022801"/>
    </source>
</evidence>
<evidence type="ECO:0000256" key="16">
    <source>
        <dbReference type="PROSITE-ProRule" id="PRU00560"/>
    </source>
</evidence>
<evidence type="ECO:0000259" key="19">
    <source>
        <dbReference type="PROSITE" id="PS51217"/>
    </source>
</evidence>
<keyword evidence="2 15" id="KW-0479">Metal-binding</keyword>
<comment type="domain">
    <text evidence="15">The C-terminal domain has nuclease activity and interacts with RecD. It interacts with RecA, facilitating its loading onto ssDNA.</text>
</comment>
<dbReference type="Proteomes" id="UP000494115">
    <property type="component" value="Unassembled WGS sequence"/>
</dbReference>
<feature type="region of interest" description="Nuclease activity, interacts with RecD and RecA" evidence="15">
    <location>
        <begin position="1002"/>
        <end position="1333"/>
    </location>
</feature>
<comment type="domain">
    <text evidence="15">The N-terminal DNA-binding domain is a ssDNA-dependent ATPase and has ATP-dependent 3'-5' helicase function. This domain interacts with RecC.</text>
</comment>
<dbReference type="SUPFAM" id="SSF52540">
    <property type="entry name" value="P-loop containing nucleoside triphosphate hydrolases"/>
    <property type="match status" value="1"/>
</dbReference>
<keyword evidence="8 15" id="KW-0067">ATP-binding</keyword>
<comment type="catalytic activity">
    <reaction evidence="15">
        <text>Exonucleolytic cleavage (in the presence of ATP) in either 5'- to 3'- or 3'- to 5'-direction to yield 5'-phosphooligonucleotides.</text>
        <dbReference type="EC" id="3.1.11.5"/>
    </reaction>
</comment>
<dbReference type="CDD" id="cd22352">
    <property type="entry name" value="RecB_C-like"/>
    <property type="match status" value="1"/>
</dbReference>
<feature type="binding site" evidence="15">
    <location>
        <position position="1219"/>
    </location>
    <ligand>
        <name>Mg(2+)</name>
        <dbReference type="ChEBI" id="CHEBI:18420"/>
    </ligand>
</feature>
<keyword evidence="1 15" id="KW-0540">Nuclease</keyword>
<evidence type="ECO:0000256" key="13">
    <source>
        <dbReference type="ARBA" id="ARBA00034617"/>
    </source>
</evidence>
<dbReference type="GO" id="GO:0003677">
    <property type="term" value="F:DNA binding"/>
    <property type="evidence" value="ECO:0007669"/>
    <property type="project" value="UniProtKB-UniRule"/>
</dbReference>